<reference evidence="2 3" key="1">
    <citation type="submission" date="2023-09" db="EMBL/GenBank/DDBJ databases">
        <authorList>
            <person name="Rey-Velasco X."/>
        </authorList>
    </citation>
    <scope>NUCLEOTIDE SEQUENCE [LARGE SCALE GENOMIC DNA]</scope>
    <source>
        <strain evidence="2 3">W431</strain>
    </source>
</reference>
<feature type="chain" id="PRO_5047336864" description="DUF2092 domain-containing protein" evidence="1">
    <location>
        <begin position="25"/>
        <end position="266"/>
    </location>
</feature>
<name>A0ABU3A4K7_9GAMM</name>
<organism evidence="2 3">
    <name type="scientific">Thalassotalea castellviae</name>
    <dbReference type="NCBI Taxonomy" id="3075612"/>
    <lineage>
        <taxon>Bacteria</taxon>
        <taxon>Pseudomonadati</taxon>
        <taxon>Pseudomonadota</taxon>
        <taxon>Gammaproteobacteria</taxon>
        <taxon>Alteromonadales</taxon>
        <taxon>Colwelliaceae</taxon>
        <taxon>Thalassotalea</taxon>
    </lineage>
</organism>
<keyword evidence="1" id="KW-0732">Signal</keyword>
<sequence>MELRFSSIVMITSFFSLSSFNAYADGLTDLKSTLLKFTGDTPISAIVESAYTEKRGKKKKQKTKKGLIQVNLSEDNQGLKLIYSNETISKLEQEAEQKEHDDEANTPTLNAVNGVGVAEMSTMLSAAPNLLRTLKKATFVSEEVVTHNEENVRQLNFTLPLEAIIDNKEVHEYVDEFKSEFNVLINQSGTPIQSSITFDGSGSAYIFFTMDLTQTNTFTYKEINNRLVNIKKTFKSKRSSTWGDTESEGYKVLIPHTENSVLAALH</sequence>
<accession>A0ABU3A4K7</accession>
<evidence type="ECO:0000313" key="3">
    <source>
        <dbReference type="Proteomes" id="UP001266357"/>
    </source>
</evidence>
<proteinExistence type="predicted"/>
<keyword evidence="3" id="KW-1185">Reference proteome</keyword>
<dbReference type="EMBL" id="JAVRIF010000009">
    <property type="protein sequence ID" value="MDT0604889.1"/>
    <property type="molecule type" value="Genomic_DNA"/>
</dbReference>
<dbReference type="Proteomes" id="UP001266357">
    <property type="component" value="Unassembled WGS sequence"/>
</dbReference>
<evidence type="ECO:0000313" key="2">
    <source>
        <dbReference type="EMBL" id="MDT0604889.1"/>
    </source>
</evidence>
<dbReference type="RefSeq" id="WP_311583802.1">
    <property type="nucleotide sequence ID" value="NZ_JAVRIF010000009.1"/>
</dbReference>
<gene>
    <name evidence="2" type="ORF">RM573_14905</name>
</gene>
<evidence type="ECO:0000256" key="1">
    <source>
        <dbReference type="SAM" id="SignalP"/>
    </source>
</evidence>
<evidence type="ECO:0008006" key="4">
    <source>
        <dbReference type="Google" id="ProtNLM"/>
    </source>
</evidence>
<protein>
    <recommendedName>
        <fullName evidence="4">DUF2092 domain-containing protein</fullName>
    </recommendedName>
</protein>
<feature type="signal peptide" evidence="1">
    <location>
        <begin position="1"/>
        <end position="24"/>
    </location>
</feature>
<comment type="caution">
    <text evidence="2">The sequence shown here is derived from an EMBL/GenBank/DDBJ whole genome shotgun (WGS) entry which is preliminary data.</text>
</comment>